<proteinExistence type="predicted"/>
<protein>
    <submittedName>
        <fullName evidence="1">Class I SAM-dependent methyltransferase</fullName>
        <ecNumber evidence="1">2.1.1.222</ecNumber>
        <ecNumber evidence="1">2.1.1.64</ecNumber>
    </submittedName>
</protein>
<reference evidence="2" key="1">
    <citation type="journal article" date="2019" name="Int. J. Syst. Evol. Microbiol.">
        <title>The Global Catalogue of Microorganisms (GCM) 10K type strain sequencing project: providing services to taxonomists for standard genome sequencing and annotation.</title>
        <authorList>
            <consortium name="The Broad Institute Genomics Platform"/>
            <consortium name="The Broad Institute Genome Sequencing Center for Infectious Disease"/>
            <person name="Wu L."/>
            <person name="Ma J."/>
        </authorList>
    </citation>
    <scope>NUCLEOTIDE SEQUENCE [LARGE SCALE GENOMIC DNA]</scope>
    <source>
        <strain evidence="2">KCTC 42255</strain>
    </source>
</reference>
<evidence type="ECO:0000313" key="2">
    <source>
        <dbReference type="Proteomes" id="UP001597357"/>
    </source>
</evidence>
<dbReference type="PANTHER" id="PTHR43861">
    <property type="entry name" value="TRANS-ACONITATE 2-METHYLTRANSFERASE-RELATED"/>
    <property type="match status" value="1"/>
</dbReference>
<dbReference type="GO" id="GO:0061542">
    <property type="term" value="F:3-demethylubiquinol 3-O-methyltransferase activity"/>
    <property type="evidence" value="ECO:0007669"/>
    <property type="project" value="UniProtKB-EC"/>
</dbReference>
<dbReference type="Gene3D" id="3.40.50.150">
    <property type="entry name" value="Vaccinia Virus protein VP39"/>
    <property type="match status" value="1"/>
</dbReference>
<dbReference type="Pfam" id="PF13489">
    <property type="entry name" value="Methyltransf_23"/>
    <property type="match status" value="1"/>
</dbReference>
<dbReference type="EMBL" id="JBHULZ010000041">
    <property type="protein sequence ID" value="MFD2698149.1"/>
    <property type="molecule type" value="Genomic_DNA"/>
</dbReference>
<gene>
    <name evidence="1" type="ORF">ACFSQ0_09120</name>
</gene>
<dbReference type="EC" id="2.1.1.64" evidence="1"/>
<sequence>MNLLEPQRKIFETKDFTVSDETFDLYANAKENILITQPQPALDKLPNYYSSEDYISHTDASFSVFDKIYQMVKRHMLKKKAKWIENLNLSGNRILDIGAGTGSFLQFMFTRGWDIDGVEPNQKARALANDKGIKLQKDLSAVKGQFDVISLWHVLEHLPALPEQLEQIKKLLHKNGKLVIAVPNYTSYDAQFYQSFWAAYDVPRHLWHFSPDGLISLLKQFDLKLVKTHPLKFDAYYVSWLSEKNRTTKNPFKAFWVATKSNYQAKRTNAYSSLVYIFESI</sequence>
<comment type="caution">
    <text evidence="1">The sequence shown here is derived from an EMBL/GenBank/DDBJ whole genome shotgun (WGS) entry which is preliminary data.</text>
</comment>
<dbReference type="EC" id="2.1.1.222" evidence="1"/>
<dbReference type="PANTHER" id="PTHR43861:SF6">
    <property type="entry name" value="METHYLTRANSFERASE TYPE 11"/>
    <property type="match status" value="1"/>
</dbReference>
<accession>A0ABW5SFN1</accession>
<evidence type="ECO:0000313" key="1">
    <source>
        <dbReference type="EMBL" id="MFD2698149.1"/>
    </source>
</evidence>
<keyword evidence="2" id="KW-1185">Reference proteome</keyword>
<dbReference type="CDD" id="cd02440">
    <property type="entry name" value="AdoMet_MTases"/>
    <property type="match status" value="1"/>
</dbReference>
<dbReference type="SUPFAM" id="SSF53335">
    <property type="entry name" value="S-adenosyl-L-methionine-dependent methyltransferases"/>
    <property type="match status" value="1"/>
</dbReference>
<organism evidence="1 2">
    <name type="scientific">Mesonia sediminis</name>
    <dbReference type="NCBI Taxonomy" id="1703946"/>
    <lineage>
        <taxon>Bacteria</taxon>
        <taxon>Pseudomonadati</taxon>
        <taxon>Bacteroidota</taxon>
        <taxon>Flavobacteriia</taxon>
        <taxon>Flavobacteriales</taxon>
        <taxon>Flavobacteriaceae</taxon>
        <taxon>Mesonia</taxon>
    </lineage>
</organism>
<dbReference type="Proteomes" id="UP001597357">
    <property type="component" value="Unassembled WGS sequence"/>
</dbReference>
<keyword evidence="1" id="KW-0808">Transferase</keyword>
<dbReference type="GO" id="GO:0032259">
    <property type="term" value="P:methylation"/>
    <property type="evidence" value="ECO:0007669"/>
    <property type="project" value="UniProtKB-KW"/>
</dbReference>
<keyword evidence="1" id="KW-0489">Methyltransferase</keyword>
<dbReference type="InterPro" id="IPR029063">
    <property type="entry name" value="SAM-dependent_MTases_sf"/>
</dbReference>
<name>A0ABW5SFN1_9FLAO</name>
<dbReference type="RefSeq" id="WP_379047235.1">
    <property type="nucleotide sequence ID" value="NZ_JBHULZ010000041.1"/>
</dbReference>
<dbReference type="GO" id="GO:0102208">
    <property type="term" value="F:2-polyprenyl-6-hydroxyphenol methylase activity"/>
    <property type="evidence" value="ECO:0007669"/>
    <property type="project" value="UniProtKB-EC"/>
</dbReference>